<organism evidence="1">
    <name type="scientific">Magallana gigas</name>
    <name type="common">Pacific oyster</name>
    <name type="synonym">Crassostrea gigas</name>
    <dbReference type="NCBI Taxonomy" id="29159"/>
    <lineage>
        <taxon>Eukaryota</taxon>
        <taxon>Metazoa</taxon>
        <taxon>Spiralia</taxon>
        <taxon>Lophotrochozoa</taxon>
        <taxon>Mollusca</taxon>
        <taxon>Bivalvia</taxon>
        <taxon>Autobranchia</taxon>
        <taxon>Pteriomorphia</taxon>
        <taxon>Ostreida</taxon>
        <taxon>Ostreoidea</taxon>
        <taxon>Ostreidae</taxon>
        <taxon>Magallana</taxon>
    </lineage>
</organism>
<dbReference type="InterPro" id="IPR036514">
    <property type="entry name" value="SGNH_hydro_sf"/>
</dbReference>
<reference evidence="1" key="1">
    <citation type="journal article" date="2012" name="Nature">
        <title>The oyster genome reveals stress adaptation and complexity of shell formation.</title>
        <authorList>
            <person name="Zhang G."/>
            <person name="Fang X."/>
            <person name="Guo X."/>
            <person name="Li L."/>
            <person name="Luo R."/>
            <person name="Xu F."/>
            <person name="Yang P."/>
            <person name="Zhang L."/>
            <person name="Wang X."/>
            <person name="Qi H."/>
            <person name="Xiong Z."/>
            <person name="Que H."/>
            <person name="Xie Y."/>
            <person name="Holland P.W."/>
            <person name="Paps J."/>
            <person name="Zhu Y."/>
            <person name="Wu F."/>
            <person name="Chen Y."/>
            <person name="Wang J."/>
            <person name="Peng C."/>
            <person name="Meng J."/>
            <person name="Yang L."/>
            <person name="Liu J."/>
            <person name="Wen B."/>
            <person name="Zhang N."/>
            <person name="Huang Z."/>
            <person name="Zhu Q."/>
            <person name="Feng Y."/>
            <person name="Mount A."/>
            <person name="Hedgecock D."/>
            <person name="Xu Z."/>
            <person name="Liu Y."/>
            <person name="Domazet-Loso T."/>
            <person name="Du Y."/>
            <person name="Sun X."/>
            <person name="Zhang S."/>
            <person name="Liu B."/>
            <person name="Cheng P."/>
            <person name="Jiang X."/>
            <person name="Li J."/>
            <person name="Fan D."/>
            <person name="Wang W."/>
            <person name="Fu W."/>
            <person name="Wang T."/>
            <person name="Wang B."/>
            <person name="Zhang J."/>
            <person name="Peng Z."/>
            <person name="Li Y."/>
            <person name="Li N."/>
            <person name="Wang J."/>
            <person name="Chen M."/>
            <person name="He Y."/>
            <person name="Tan F."/>
            <person name="Song X."/>
            <person name="Zheng Q."/>
            <person name="Huang R."/>
            <person name="Yang H."/>
            <person name="Du X."/>
            <person name="Chen L."/>
            <person name="Yang M."/>
            <person name="Gaffney P.M."/>
            <person name="Wang S."/>
            <person name="Luo L."/>
            <person name="She Z."/>
            <person name="Ming Y."/>
            <person name="Huang W."/>
            <person name="Zhang S."/>
            <person name="Huang B."/>
            <person name="Zhang Y."/>
            <person name="Qu T."/>
            <person name="Ni P."/>
            <person name="Miao G."/>
            <person name="Wang J."/>
            <person name="Wang Q."/>
            <person name="Steinberg C.E."/>
            <person name="Wang H."/>
            <person name="Li N."/>
            <person name="Qian L."/>
            <person name="Zhang G."/>
            <person name="Li Y."/>
            <person name="Yang H."/>
            <person name="Liu X."/>
            <person name="Wang J."/>
            <person name="Yin Y."/>
            <person name="Wang J."/>
        </authorList>
    </citation>
    <scope>NUCLEOTIDE SEQUENCE [LARGE SCALE GENOMIC DNA]</scope>
    <source>
        <strain evidence="1">05x7-T-G4-1.051#20</strain>
    </source>
</reference>
<gene>
    <name evidence="1" type="ORF">CGI_10021453</name>
</gene>
<accession>K1QYZ9</accession>
<dbReference type="SUPFAM" id="SSF52266">
    <property type="entry name" value="SGNH hydrolase"/>
    <property type="match status" value="1"/>
</dbReference>
<evidence type="ECO:0000313" key="1">
    <source>
        <dbReference type="EMBL" id="EKC34035.1"/>
    </source>
</evidence>
<dbReference type="AlphaFoldDB" id="K1QYZ9"/>
<proteinExistence type="predicted"/>
<dbReference type="Gene3D" id="3.40.50.1110">
    <property type="entry name" value="SGNH hydrolase"/>
    <property type="match status" value="1"/>
</dbReference>
<protein>
    <submittedName>
        <fullName evidence="1">Uncharacterized protein</fullName>
    </submittedName>
</protein>
<dbReference type="InParanoid" id="K1QYZ9"/>
<sequence length="104" mass="11663">MENVIDKIESYGPAMKPAVVIFHSLTNDIKSQLDAEGCVKMMSTLIEKTLGKFPDTKIVLSIATPRMDRDRAKQVYLRASSPYLPNGKYLINERINHAFVCSGM</sequence>
<dbReference type="HOGENOM" id="CLU_2252638_0_0_1"/>
<name>K1QYZ9_MAGGI</name>
<dbReference type="EMBL" id="JH817296">
    <property type="protein sequence ID" value="EKC34035.1"/>
    <property type="molecule type" value="Genomic_DNA"/>
</dbReference>